<evidence type="ECO:0000313" key="1">
    <source>
        <dbReference type="EMBL" id="KAK2568135.1"/>
    </source>
</evidence>
<keyword evidence="2" id="KW-1185">Reference proteome</keyword>
<dbReference type="AlphaFoldDB" id="A0AAD9QVZ9"/>
<protein>
    <submittedName>
        <fullName evidence="1">Uncharacterized protein</fullName>
    </submittedName>
</protein>
<dbReference type="EMBL" id="JARQWQ010000012">
    <property type="protein sequence ID" value="KAK2568135.1"/>
    <property type="molecule type" value="Genomic_DNA"/>
</dbReference>
<gene>
    <name evidence="1" type="ORF">P5673_007119</name>
</gene>
<dbReference type="Proteomes" id="UP001249851">
    <property type="component" value="Unassembled WGS sequence"/>
</dbReference>
<comment type="caution">
    <text evidence="1">The sequence shown here is derived from an EMBL/GenBank/DDBJ whole genome shotgun (WGS) entry which is preliminary data.</text>
</comment>
<accession>A0AAD9QVZ9</accession>
<name>A0AAD9QVZ9_ACRCE</name>
<sequence length="120" mass="13674">MAEGLVDESSLKKGLFKDVRFFLADESNEKEYMEERLKVTQERNSDVTREECNALLKRLKEERLDPIVALLYSEGGSSVSFAEITGGYLAIEEAFRSQSRGAKDVCAQVFYEFHPVRLLT</sequence>
<reference evidence="1" key="2">
    <citation type="journal article" date="2023" name="Science">
        <title>Genomic signatures of disease resistance in endangered staghorn corals.</title>
        <authorList>
            <person name="Vollmer S.V."/>
            <person name="Selwyn J.D."/>
            <person name="Despard B.A."/>
            <person name="Roesel C.L."/>
        </authorList>
    </citation>
    <scope>NUCLEOTIDE SEQUENCE</scope>
    <source>
        <strain evidence="1">K2</strain>
    </source>
</reference>
<evidence type="ECO:0000313" key="2">
    <source>
        <dbReference type="Proteomes" id="UP001249851"/>
    </source>
</evidence>
<reference evidence="1" key="1">
    <citation type="journal article" date="2023" name="G3 (Bethesda)">
        <title>Whole genome assembly and annotation of the endangered Caribbean coral Acropora cervicornis.</title>
        <authorList>
            <person name="Selwyn J.D."/>
            <person name="Vollmer S.V."/>
        </authorList>
    </citation>
    <scope>NUCLEOTIDE SEQUENCE</scope>
    <source>
        <strain evidence="1">K2</strain>
    </source>
</reference>
<proteinExistence type="predicted"/>
<organism evidence="1 2">
    <name type="scientific">Acropora cervicornis</name>
    <name type="common">Staghorn coral</name>
    <dbReference type="NCBI Taxonomy" id="6130"/>
    <lineage>
        <taxon>Eukaryota</taxon>
        <taxon>Metazoa</taxon>
        <taxon>Cnidaria</taxon>
        <taxon>Anthozoa</taxon>
        <taxon>Hexacorallia</taxon>
        <taxon>Scleractinia</taxon>
        <taxon>Astrocoeniina</taxon>
        <taxon>Acroporidae</taxon>
        <taxon>Acropora</taxon>
    </lineage>
</organism>